<dbReference type="InterPro" id="IPR011990">
    <property type="entry name" value="TPR-like_helical_dom_sf"/>
</dbReference>
<evidence type="ECO:0000256" key="2">
    <source>
        <dbReference type="ARBA" id="ARBA00022803"/>
    </source>
</evidence>
<gene>
    <name evidence="4" type="ORF">BPA30113_00637</name>
</gene>
<dbReference type="EMBL" id="CABVQD010000001">
    <property type="protein sequence ID" value="VWB19807.1"/>
    <property type="molecule type" value="Genomic_DNA"/>
</dbReference>
<organism evidence="4 5">
    <name type="scientific">Burkholderia paludis</name>
    <dbReference type="NCBI Taxonomy" id="1506587"/>
    <lineage>
        <taxon>Bacteria</taxon>
        <taxon>Pseudomonadati</taxon>
        <taxon>Pseudomonadota</taxon>
        <taxon>Betaproteobacteria</taxon>
        <taxon>Burkholderiales</taxon>
        <taxon>Burkholderiaceae</taxon>
        <taxon>Burkholderia</taxon>
        <taxon>Burkholderia cepacia complex</taxon>
    </lineage>
</organism>
<dbReference type="PANTHER" id="PTHR44809:SF1">
    <property type="entry name" value="PROTEIN O-MANNOSYL-TRANSFERASE TMTC1"/>
    <property type="match status" value="1"/>
</dbReference>
<feature type="repeat" description="TPR" evidence="3">
    <location>
        <begin position="110"/>
        <end position="143"/>
    </location>
</feature>
<reference evidence="4 5" key="1">
    <citation type="submission" date="2019-09" db="EMBL/GenBank/DDBJ databases">
        <authorList>
            <person name="Depoorter E."/>
        </authorList>
    </citation>
    <scope>NUCLEOTIDE SEQUENCE [LARGE SCALE GENOMIC DNA]</scope>
    <source>
        <strain evidence="4">LMG 30113</strain>
    </source>
</reference>
<evidence type="ECO:0000313" key="4">
    <source>
        <dbReference type="EMBL" id="VWB19807.1"/>
    </source>
</evidence>
<dbReference type="SUPFAM" id="SSF48452">
    <property type="entry name" value="TPR-like"/>
    <property type="match status" value="1"/>
</dbReference>
<dbReference type="InterPro" id="IPR052943">
    <property type="entry name" value="TMTC_O-mannosyl-trnsfr"/>
</dbReference>
<dbReference type="Gene3D" id="3.40.50.2000">
    <property type="entry name" value="Glycogen Phosphorylase B"/>
    <property type="match status" value="1"/>
</dbReference>
<dbReference type="PANTHER" id="PTHR44809">
    <property type="match status" value="1"/>
</dbReference>
<proteinExistence type="predicted"/>
<accession>A0A6J5D954</accession>
<dbReference type="InterPro" id="IPR019734">
    <property type="entry name" value="TPR_rpt"/>
</dbReference>
<keyword evidence="5" id="KW-1185">Reference proteome</keyword>
<dbReference type="Gene3D" id="1.25.40.10">
    <property type="entry name" value="Tetratricopeptide repeat domain"/>
    <property type="match status" value="1"/>
</dbReference>
<dbReference type="PROSITE" id="PS50005">
    <property type="entry name" value="TPR"/>
    <property type="match status" value="2"/>
</dbReference>
<dbReference type="Pfam" id="PF01075">
    <property type="entry name" value="Glyco_transf_9"/>
    <property type="match status" value="1"/>
</dbReference>
<dbReference type="Pfam" id="PF13424">
    <property type="entry name" value="TPR_12"/>
    <property type="match status" value="1"/>
</dbReference>
<protein>
    <submittedName>
        <fullName evidence="4">TPR domain-containing protein</fullName>
    </submittedName>
</protein>
<dbReference type="AlphaFoldDB" id="A0A6J5D954"/>
<dbReference type="InterPro" id="IPR002201">
    <property type="entry name" value="Glyco_trans_9"/>
</dbReference>
<dbReference type="InterPro" id="IPR013105">
    <property type="entry name" value="TPR_2"/>
</dbReference>
<dbReference type="Proteomes" id="UP000494330">
    <property type="component" value="Unassembled WGS sequence"/>
</dbReference>
<evidence type="ECO:0000256" key="1">
    <source>
        <dbReference type="ARBA" id="ARBA00022737"/>
    </source>
</evidence>
<name>A0A6J5D954_9BURK</name>
<dbReference type="SMART" id="SM00028">
    <property type="entry name" value="TPR"/>
    <property type="match status" value="4"/>
</dbReference>
<evidence type="ECO:0000313" key="5">
    <source>
        <dbReference type="Proteomes" id="UP000494330"/>
    </source>
</evidence>
<dbReference type="GO" id="GO:0016757">
    <property type="term" value="F:glycosyltransferase activity"/>
    <property type="evidence" value="ECO:0007669"/>
    <property type="project" value="InterPro"/>
</dbReference>
<feature type="repeat" description="TPR" evidence="3">
    <location>
        <begin position="42"/>
        <end position="75"/>
    </location>
</feature>
<evidence type="ECO:0000256" key="3">
    <source>
        <dbReference type="PROSITE-ProRule" id="PRU00339"/>
    </source>
</evidence>
<keyword evidence="2 3" id="KW-0802">TPR repeat</keyword>
<sequence length="466" mass="51442">MERNGASSELLNLLGACHLNLGDTHKAESRLRQAAMLGPLSADNCNNLGVLYQSTGRLDEAEHWFRLAVSIAPEHYRALLNLGLLLRSRLRLKDAESTVRRAIDIARDSHEALNVLGLVLRDLRRHGEAEAAYRQALSLNPHSALYKVNLGILLLSQNMWGEGLPLFEARHDSGLGAVFSSAAPVPFPRWSGESLEGASLLIWPEQGHGDQIQLVRYVNKIKELGASYVTLVCSDATHSLFSTLREVDLVIAQSQFDSSMCPPHDYWTHIWSIPLNLNEGVDAIPSRVPYLYAPRNSISSWERLIPKGRFRIGLVWKGNPGNPNDVVRSLPDLKTLESLWQTSGVTFVSLQREASAASLQAELGDRFIVNLGSRAADFSDVAAIISRLDLVIGVDTAVTHLAAALGKPTWIMLSSVATDWRWKCSGSTSEWYPDTVTLFRQEVDEMDWSGLASRVADALSARALHE</sequence>
<keyword evidence="1" id="KW-0677">Repeat</keyword>
<dbReference type="SUPFAM" id="SSF53756">
    <property type="entry name" value="UDP-Glycosyltransferase/glycogen phosphorylase"/>
    <property type="match status" value="1"/>
</dbReference>
<dbReference type="Pfam" id="PF07719">
    <property type="entry name" value="TPR_2"/>
    <property type="match status" value="1"/>
</dbReference>